<dbReference type="KEGG" id="mat:MARTH_orf255"/>
<dbReference type="NCBIfam" id="NF045829">
    <property type="entry name" value="UU052_fam"/>
    <property type="match status" value="1"/>
</dbReference>
<keyword evidence="4" id="KW-1185">Reference proteome</keyword>
<feature type="transmembrane region" description="Helical" evidence="2">
    <location>
        <begin position="648"/>
        <end position="670"/>
    </location>
</feature>
<dbReference type="EMBL" id="CP001047">
    <property type="protein sequence ID" value="ACF07160.1"/>
    <property type="molecule type" value="Genomic_DNA"/>
</dbReference>
<keyword evidence="2" id="KW-0812">Transmembrane</keyword>
<name>B3PMA8_META1</name>
<evidence type="ECO:0008006" key="5">
    <source>
        <dbReference type="Google" id="ProtNLM"/>
    </source>
</evidence>
<feature type="transmembrane region" description="Helical" evidence="2">
    <location>
        <begin position="682"/>
        <end position="705"/>
    </location>
</feature>
<accession>B3PMA8</accession>
<sequence>MSKKFNKILLSLPILTLATTPLITLTSKAPRNSSRAIDKDFNSFEAQAKAEAEKLIKEAIESLVKFLEELDEKIKKEALNNPSQLSRRLYVQKLAAYYKTNKDNIIANPKTYGFSFTALEQISKYKKIILARVEYEGKTYENVKIGDTEFDSYKAELEAKGAKVTKIKEVENQITKARFTLFLKKYVDGLKQQITNLVYSENQIPDLKPSVSFEWDETTQTFKPKLNILDKPEGFDSWDDYIKKNITKKIADYDLKQSQDANIAEDKLEELEKIPLVPGDKPKPIDKDDIDSLPELEALVKSEYANKTSNELQALSKEELKKAFFFNNPVNSRYEYTVESITREDNKIYANVVISDRVAPERKRTYSKSEIKVDNSTSYALNQLLYEAQNQEISKVMTEFYQALGLDDKIDYNSLANDNLQQTLYAMVELATKIVTLDSPDTKEFKAERQALIDRKIKDIQANRLSKTAAIVEIKSAIRDTLLSYLVSAQITIKYTFKVGDEERSVNETNPYWKVMGRAYERIMNQFAKAITTYKDIIEKNLQVNSSKQRKLEKRVIEELYEALRKDIFRLKSIASQHPNNLEKWYAHYVESLKRVKKEFDTLRDLATNKEINESSKAEDKKTYLDSYLAAQEHISKQHVSQNKLRTVIGAILLSLGLLMLIISLIMLLVKFKVNKRRKVILAYSVMIGVSAILVVAGVILLALVI</sequence>
<dbReference type="Proteomes" id="UP000008812">
    <property type="component" value="Chromosome"/>
</dbReference>
<dbReference type="AlphaFoldDB" id="B3PMA8"/>
<dbReference type="HOGENOM" id="CLU_019559_0_0_14"/>
<keyword evidence="2" id="KW-0472">Membrane</keyword>
<keyword evidence="2" id="KW-1133">Transmembrane helix</keyword>
<reference evidence="3 4" key="1">
    <citation type="journal article" date="2008" name="Infect. Immun.">
        <title>Genome of Mycoplasma arthritidis.</title>
        <authorList>
            <person name="Dybvig K."/>
            <person name="Zuhua C."/>
            <person name="Lao P."/>
            <person name="Jordan D.S."/>
            <person name="French C.T."/>
            <person name="Tu A.H."/>
            <person name="Loraine A.E."/>
        </authorList>
    </citation>
    <scope>NUCLEOTIDE SEQUENCE [LARGE SCALE GENOMIC DNA]</scope>
    <source>
        <strain evidence="3 4">158L3-1</strain>
    </source>
</reference>
<evidence type="ECO:0000313" key="4">
    <source>
        <dbReference type="Proteomes" id="UP000008812"/>
    </source>
</evidence>
<protein>
    <recommendedName>
        <fullName evidence="5">Transmembrane protein</fullName>
    </recommendedName>
</protein>
<gene>
    <name evidence="3" type="ordered locus">MARTH_orf255</name>
</gene>
<keyword evidence="1" id="KW-0175">Coiled coil</keyword>
<feature type="coiled-coil region" evidence="1">
    <location>
        <begin position="49"/>
        <end position="76"/>
    </location>
</feature>
<dbReference type="RefSeq" id="WP_012498117.1">
    <property type="nucleotide sequence ID" value="NC_011025.1"/>
</dbReference>
<evidence type="ECO:0000256" key="2">
    <source>
        <dbReference type="SAM" id="Phobius"/>
    </source>
</evidence>
<organism evidence="3 4">
    <name type="scientific">Metamycoplasma arthritidis (strain 158L3-1)</name>
    <name type="common">Mycoplasma arthritidis</name>
    <dbReference type="NCBI Taxonomy" id="243272"/>
    <lineage>
        <taxon>Bacteria</taxon>
        <taxon>Bacillati</taxon>
        <taxon>Mycoplasmatota</taxon>
        <taxon>Mycoplasmoidales</taxon>
        <taxon>Metamycoplasmataceae</taxon>
        <taxon>Metamycoplasma</taxon>
    </lineage>
</organism>
<evidence type="ECO:0000313" key="3">
    <source>
        <dbReference type="EMBL" id="ACF07160.1"/>
    </source>
</evidence>
<dbReference type="InterPro" id="IPR054788">
    <property type="entry name" value="MSC_0620_UU052-like"/>
</dbReference>
<evidence type="ECO:0000256" key="1">
    <source>
        <dbReference type="SAM" id="Coils"/>
    </source>
</evidence>
<dbReference type="eggNOG" id="ENOG5033T9M">
    <property type="taxonomic scope" value="Bacteria"/>
</dbReference>
<proteinExistence type="predicted"/>
<dbReference type="STRING" id="243272.MARTH_orf255"/>